<sequence>MIDHISSKEYPLIFGELGLSKKWFNKKSHRTSCKRYNTDGRAHRKLENGGLNVAEGWMSVGNSPISLSRCSCCEVRNPSSWTSSSPSPHSNNLCPSSAYSSQINLCLGPLSTDWPEQSRDCSDLNHGKKMADVADYLEQRCHCGISALYLQGTNFSCVSGWLRVWGDIQALSDHQKALIIQTSSMNSSPAQAEACSSPTTDRYTGTASSLGLQIGLIIAVLLVLGLGGALFTFLYRRRRPLDYYTMELSEHAEGLSDL</sequence>
<keyword evidence="3" id="KW-1185">Reference proteome</keyword>
<proteinExistence type="predicted"/>
<dbReference type="PANTHER" id="PTHR37397:SF1">
    <property type="entry name" value="LTD DOMAIN-CONTAINING PROTEIN"/>
    <property type="match status" value="1"/>
</dbReference>
<feature type="transmembrane region" description="Helical" evidence="1">
    <location>
        <begin position="210"/>
        <end position="235"/>
    </location>
</feature>
<name>A0ABU7BDB2_9TELE</name>
<gene>
    <name evidence="2" type="ORF">ATANTOWER_030022</name>
</gene>
<organism evidence="2 3">
    <name type="scientific">Ataeniobius toweri</name>
    <dbReference type="NCBI Taxonomy" id="208326"/>
    <lineage>
        <taxon>Eukaryota</taxon>
        <taxon>Metazoa</taxon>
        <taxon>Chordata</taxon>
        <taxon>Craniata</taxon>
        <taxon>Vertebrata</taxon>
        <taxon>Euteleostomi</taxon>
        <taxon>Actinopterygii</taxon>
        <taxon>Neopterygii</taxon>
        <taxon>Teleostei</taxon>
        <taxon>Neoteleostei</taxon>
        <taxon>Acanthomorphata</taxon>
        <taxon>Ovalentaria</taxon>
        <taxon>Atherinomorphae</taxon>
        <taxon>Cyprinodontiformes</taxon>
        <taxon>Goodeidae</taxon>
        <taxon>Ataeniobius</taxon>
    </lineage>
</organism>
<keyword evidence="1" id="KW-0812">Transmembrane</keyword>
<reference evidence="2 3" key="1">
    <citation type="submission" date="2021-07" db="EMBL/GenBank/DDBJ databases">
        <authorList>
            <person name="Palmer J.M."/>
        </authorList>
    </citation>
    <scope>NUCLEOTIDE SEQUENCE [LARGE SCALE GENOMIC DNA]</scope>
    <source>
        <strain evidence="2 3">AT_MEX2019</strain>
        <tissue evidence="2">Muscle</tissue>
    </source>
</reference>
<accession>A0ABU7BDB2</accession>
<dbReference type="EMBL" id="JAHUTI010049967">
    <property type="protein sequence ID" value="MED6248254.1"/>
    <property type="molecule type" value="Genomic_DNA"/>
</dbReference>
<evidence type="ECO:0000313" key="3">
    <source>
        <dbReference type="Proteomes" id="UP001345963"/>
    </source>
</evidence>
<protein>
    <submittedName>
        <fullName evidence="2">Uncharacterized protein</fullName>
    </submittedName>
</protein>
<dbReference type="PANTHER" id="PTHR37397">
    <property type="entry name" value="SI:CH211-183D21.1"/>
    <property type="match status" value="1"/>
</dbReference>
<evidence type="ECO:0000313" key="2">
    <source>
        <dbReference type="EMBL" id="MED6248254.1"/>
    </source>
</evidence>
<comment type="caution">
    <text evidence="2">The sequence shown here is derived from an EMBL/GenBank/DDBJ whole genome shotgun (WGS) entry which is preliminary data.</text>
</comment>
<evidence type="ECO:0000256" key="1">
    <source>
        <dbReference type="SAM" id="Phobius"/>
    </source>
</evidence>
<dbReference type="Proteomes" id="UP001345963">
    <property type="component" value="Unassembled WGS sequence"/>
</dbReference>
<keyword evidence="1" id="KW-1133">Transmembrane helix</keyword>
<keyword evidence="1" id="KW-0472">Membrane</keyword>